<dbReference type="RefSeq" id="WP_015708745.1">
    <property type="nucleotide sequence ID" value="NC_015578.1"/>
</dbReference>
<proteinExistence type="predicted"/>
<dbReference type="PROSITE" id="PS51257">
    <property type="entry name" value="PROKAR_LIPOPROTEIN"/>
    <property type="match status" value="1"/>
</dbReference>
<dbReference type="HOGENOM" id="CLU_445443_0_0_12"/>
<evidence type="ECO:0000313" key="3">
    <source>
        <dbReference type="Proteomes" id="UP000009223"/>
    </source>
</evidence>
<evidence type="ECO:0000313" key="2">
    <source>
        <dbReference type="EMBL" id="AEF86707.1"/>
    </source>
</evidence>
<organism evidence="2 3">
    <name type="scientific">Treponema primitia (strain ATCC BAA-887 / DSM 12427 / ZAS-2)</name>
    <dbReference type="NCBI Taxonomy" id="545694"/>
    <lineage>
        <taxon>Bacteria</taxon>
        <taxon>Pseudomonadati</taxon>
        <taxon>Spirochaetota</taxon>
        <taxon>Spirochaetia</taxon>
        <taxon>Spirochaetales</taxon>
        <taxon>Treponemataceae</taxon>
        <taxon>Treponema</taxon>
    </lineage>
</organism>
<dbReference type="eggNOG" id="COG2755">
    <property type="taxonomic scope" value="Bacteria"/>
</dbReference>
<evidence type="ECO:0000259" key="1">
    <source>
        <dbReference type="SMART" id="SM00635"/>
    </source>
</evidence>
<dbReference type="SUPFAM" id="SSF49373">
    <property type="entry name" value="Invasin/intimin cell-adhesion fragments"/>
    <property type="match status" value="1"/>
</dbReference>
<dbReference type="SMART" id="SM00635">
    <property type="entry name" value="BID_2"/>
    <property type="match status" value="1"/>
</dbReference>
<dbReference type="AlphaFoldDB" id="F5YQU6"/>
<dbReference type="InterPro" id="IPR008964">
    <property type="entry name" value="Invasin/intimin_cell_adhesion"/>
</dbReference>
<dbReference type="STRING" id="545694.TREPR_1343"/>
<protein>
    <submittedName>
        <fullName evidence="2">Putative lipoprotein</fullName>
    </submittedName>
</protein>
<accession>F5YQU6</accession>
<name>F5YQU6_TREPZ</name>
<sequence length="613" mass="62874">MKKKRILEAKNAFLPALGLLVLGGLLVLAGCDSSTNPTPTPLIGFYTVTVVQSTGGTISASPNTAVAAGTTVTVTVTPDTEYVFTEGSLAYNGIPIAAGVYTFPMPAANVTVTGSFTHTYTITPSAGIQHGSISADSPAKVGDTVTITVTPDPGYVLGTLTYNDGTDHTITGTSFTMPAANVTITGTFISDGTPLFAVTIASGITNGTITASHSTGVAATTTVTVTAAPATGYELTSLVYNDGTDHAITGTSFTMPAANVTITGTFSLSSETNHSVTVASGITNGTISASPFQDVAAGTTVTVTVTPATKYELTPGSLKYNDGTDHTITGNSFTMPAANVTITGAFRLISGTNTYSVILLQVTGGTISASPNTAVTEGTSVTVTANPYSGYELKSGTLKYNNGTTATLITDNSFTMPAADVTITGEFSLIPIPVQSISLPANIELIPTGTLQLNAIVSPDTATNKTLTWTSSDSSKATVTTNGLVKGVSVGTAIITATAADGSGKKAECTVTVKDGKQLSFTFEGFNNQTIDLTKSTNNDISLSNTSQSPLQITLVGDWNSIGWYVDGEQRGSGSSSFVFDLYNSAVGEHTVTVVVYKGIVPYSKELKFRVVK</sequence>
<keyword evidence="2" id="KW-0449">Lipoprotein</keyword>
<feature type="domain" description="BIG2" evidence="1">
    <location>
        <begin position="433"/>
        <end position="508"/>
    </location>
</feature>
<dbReference type="InterPro" id="IPR003343">
    <property type="entry name" value="Big_2"/>
</dbReference>
<gene>
    <name evidence="2" type="ordered locus">TREPR_1343</name>
</gene>
<dbReference type="Pfam" id="PF18998">
    <property type="entry name" value="Flg_new_2"/>
    <property type="match status" value="5"/>
</dbReference>
<dbReference type="eggNOG" id="COG5492">
    <property type="taxonomic scope" value="Bacteria"/>
</dbReference>
<dbReference type="InterPro" id="IPR044060">
    <property type="entry name" value="Bacterial_rp_domain"/>
</dbReference>
<dbReference type="EMBL" id="CP001843">
    <property type="protein sequence ID" value="AEF86707.1"/>
    <property type="molecule type" value="Genomic_DNA"/>
</dbReference>
<dbReference type="Pfam" id="PF02368">
    <property type="entry name" value="Big_2"/>
    <property type="match status" value="1"/>
</dbReference>
<keyword evidence="3" id="KW-1185">Reference proteome</keyword>
<dbReference type="Gene3D" id="2.60.40.1080">
    <property type="match status" value="1"/>
</dbReference>
<dbReference type="OrthoDB" id="1083060at2"/>
<dbReference type="Proteomes" id="UP000009223">
    <property type="component" value="Chromosome"/>
</dbReference>
<reference evidence="2 3" key="2">
    <citation type="journal article" date="2011" name="ISME J.">
        <title>RNA-seq reveals cooperative metabolic interactions between two termite-gut spirochete species in co-culture.</title>
        <authorList>
            <person name="Rosenthal A.Z."/>
            <person name="Matson E.G."/>
            <person name="Eldar A."/>
            <person name="Leadbetter J.R."/>
        </authorList>
    </citation>
    <scope>NUCLEOTIDE SEQUENCE [LARGE SCALE GENOMIC DNA]</scope>
    <source>
        <strain evidence="3">ATCC BAA-887 / DSM 12427 / ZAS-2</strain>
    </source>
</reference>
<dbReference type="KEGG" id="tpi:TREPR_1343"/>
<reference evidence="3" key="1">
    <citation type="submission" date="2009-12" db="EMBL/GenBank/DDBJ databases">
        <title>Complete sequence of Treponema primitia strain ZAS-2.</title>
        <authorList>
            <person name="Tetu S.G."/>
            <person name="Matson E."/>
            <person name="Ren Q."/>
            <person name="Seshadri R."/>
            <person name="Elbourne L."/>
            <person name="Hassan K.A."/>
            <person name="Durkin A."/>
            <person name="Radune D."/>
            <person name="Mohamoud Y."/>
            <person name="Shay R."/>
            <person name="Jin S."/>
            <person name="Zhang X."/>
            <person name="Lucey K."/>
            <person name="Ballor N.R."/>
            <person name="Ottesen E."/>
            <person name="Rosenthal R."/>
            <person name="Allen A."/>
            <person name="Leadbetter J.R."/>
            <person name="Paulsen I.T."/>
        </authorList>
    </citation>
    <scope>NUCLEOTIDE SEQUENCE [LARGE SCALE GENOMIC DNA]</scope>
    <source>
        <strain evidence="3">ATCC BAA-887 / DSM 12427 / ZAS-2</strain>
    </source>
</reference>